<dbReference type="FunFam" id="3.30.300.30:FF:000007">
    <property type="entry name" value="4-coumarate--CoA ligase 2"/>
    <property type="match status" value="1"/>
</dbReference>
<dbReference type="PROSITE" id="PS00455">
    <property type="entry name" value="AMP_BINDING"/>
    <property type="match status" value="1"/>
</dbReference>
<dbReference type="InterPro" id="IPR045851">
    <property type="entry name" value="AMP-bd_C_sf"/>
</dbReference>
<dbReference type="PANTHER" id="PTHR24096:SF423">
    <property type="entry name" value="GM05240P"/>
    <property type="match status" value="1"/>
</dbReference>
<keyword evidence="9" id="KW-0460">Magnesium</keyword>
<keyword evidence="16" id="KW-1133">Transmembrane helix</keyword>
<proteinExistence type="inferred from homology"/>
<dbReference type="AlphaFoldDB" id="A0A9P0D2T8"/>
<keyword evidence="16" id="KW-0472">Membrane</keyword>
<dbReference type="EC" id="1.13.12.7" evidence="4"/>
<keyword evidence="6" id="KW-0479">Metal-binding</keyword>
<dbReference type="EMBL" id="OV651819">
    <property type="protein sequence ID" value="CAH1112905.1"/>
    <property type="molecule type" value="Genomic_DNA"/>
</dbReference>
<dbReference type="GO" id="GO:0005524">
    <property type="term" value="F:ATP binding"/>
    <property type="evidence" value="ECO:0007669"/>
    <property type="project" value="UniProtKB-KW"/>
</dbReference>
<evidence type="ECO:0000256" key="16">
    <source>
        <dbReference type="SAM" id="Phobius"/>
    </source>
</evidence>
<evidence type="ECO:0000259" key="17">
    <source>
        <dbReference type="Pfam" id="PF00501"/>
    </source>
</evidence>
<keyword evidence="10" id="KW-0560">Oxidoreductase</keyword>
<evidence type="ECO:0000256" key="1">
    <source>
        <dbReference type="ARBA" id="ARBA00001946"/>
    </source>
</evidence>
<keyword evidence="20" id="KW-1185">Reference proteome</keyword>
<dbReference type="Gene3D" id="3.30.300.30">
    <property type="match status" value="1"/>
</dbReference>
<evidence type="ECO:0000256" key="10">
    <source>
        <dbReference type="ARBA" id="ARBA00023002"/>
    </source>
</evidence>
<dbReference type="Pfam" id="PF13193">
    <property type="entry name" value="AMP-binding_C"/>
    <property type="match status" value="1"/>
</dbReference>
<feature type="domain" description="AMP-binding enzyme C-terminal" evidence="18">
    <location>
        <begin position="450"/>
        <end position="526"/>
    </location>
</feature>
<evidence type="ECO:0000313" key="20">
    <source>
        <dbReference type="Proteomes" id="UP001153636"/>
    </source>
</evidence>
<dbReference type="GO" id="GO:0008218">
    <property type="term" value="P:bioluminescence"/>
    <property type="evidence" value="ECO:0007669"/>
    <property type="project" value="UniProtKB-KW"/>
</dbReference>
<protein>
    <recommendedName>
        <fullName evidence="5">Luciferin 4-monooxygenase</fullName>
        <ecNumber evidence="4">1.13.12.7</ecNumber>
    </recommendedName>
</protein>
<dbReference type="Pfam" id="PF00501">
    <property type="entry name" value="AMP-binding"/>
    <property type="match status" value="1"/>
</dbReference>
<dbReference type="SUPFAM" id="SSF56801">
    <property type="entry name" value="Acetyl-CoA synthetase-like"/>
    <property type="match status" value="1"/>
</dbReference>
<sequence>MKEDNDFVISGPTPYEPLCEDTLGQVFGKIFMENAPDHKIMVNAHNGKVLTTQKLVDDSCQLAQALRVHGCSPQTTICIGSENNLEFFIPIFASIFSGTIMVPLNVNYTDQELKHTLNITKPKIAFCSKRVTQRYLKLKKEMSFLETIIVIDTDDVIEGTISMNEFVRSKMNGRTVTPHNFLPFDGDSMDSVAFVLCSSGTTGLPKGVMLTHQNIVTRLLQSRYPAYLSNHDVVLGLMPFFHSYGLFFALTSIFNRHLTVMMDRFEEDFFLKSIQDYKVSVVRLAPPLAIFLAKNPKVNKYDLSCVAEVFCAGAPLSGKTEVQLKKRLNLKAIFQAYGCTEGTLALTIMNKDVYRPGSCGKVITYMQCKVRDPETGRSLGPYEIGELCFKGPTVMKGYYMNPQATKESFTSDGWLRTGDLGYYDDEQFFYIVDRLKELIKYNGYQVAPAELEAILVHHPKVFEAGVIGLPDEVAGELPIAFVVLKEGQKISEKELQAYVANKVSSQKKLRGGIIFVPSIPKNPSGKILRKELKKKLHEYKKVLQSKL</sequence>
<evidence type="ECO:0000256" key="12">
    <source>
        <dbReference type="ARBA" id="ARBA00023140"/>
    </source>
</evidence>
<evidence type="ECO:0000256" key="7">
    <source>
        <dbReference type="ARBA" id="ARBA00022741"/>
    </source>
</evidence>
<dbReference type="InterPro" id="IPR025110">
    <property type="entry name" value="AMP-bd_C"/>
</dbReference>
<dbReference type="GO" id="GO:0004497">
    <property type="term" value="F:monooxygenase activity"/>
    <property type="evidence" value="ECO:0007669"/>
    <property type="project" value="UniProtKB-KW"/>
</dbReference>
<evidence type="ECO:0000313" key="19">
    <source>
        <dbReference type="EMBL" id="CAH1112905.1"/>
    </source>
</evidence>
<evidence type="ECO:0000256" key="4">
    <source>
        <dbReference type="ARBA" id="ARBA00012532"/>
    </source>
</evidence>
<keyword evidence="14" id="KW-0599">Photoprotein</keyword>
<evidence type="ECO:0000256" key="15">
    <source>
        <dbReference type="ARBA" id="ARBA00048497"/>
    </source>
</evidence>
<evidence type="ECO:0000256" key="8">
    <source>
        <dbReference type="ARBA" id="ARBA00022840"/>
    </source>
</evidence>
<evidence type="ECO:0000256" key="3">
    <source>
        <dbReference type="ARBA" id="ARBA00006432"/>
    </source>
</evidence>
<comment type="similarity">
    <text evidence="3">Belongs to the ATP-dependent AMP-binding enzyme family.</text>
</comment>
<keyword evidence="11" id="KW-0503">Monooxygenase</keyword>
<dbReference type="InterPro" id="IPR020845">
    <property type="entry name" value="AMP-binding_CS"/>
</dbReference>
<dbReference type="Proteomes" id="UP001153636">
    <property type="component" value="Chromosome 7"/>
</dbReference>
<evidence type="ECO:0000256" key="6">
    <source>
        <dbReference type="ARBA" id="ARBA00022723"/>
    </source>
</evidence>
<dbReference type="PANTHER" id="PTHR24096">
    <property type="entry name" value="LONG-CHAIN-FATTY-ACID--COA LIGASE"/>
    <property type="match status" value="1"/>
</dbReference>
<dbReference type="GO" id="GO:0005777">
    <property type="term" value="C:peroxisome"/>
    <property type="evidence" value="ECO:0007669"/>
    <property type="project" value="UniProtKB-SubCell"/>
</dbReference>
<keyword evidence="12" id="KW-0576">Peroxisome</keyword>
<keyword evidence="8" id="KW-0067">ATP-binding</keyword>
<dbReference type="OrthoDB" id="10253869at2759"/>
<dbReference type="Gene3D" id="3.40.50.980">
    <property type="match status" value="2"/>
</dbReference>
<accession>A0A9P0D2T8</accession>
<evidence type="ECO:0000256" key="14">
    <source>
        <dbReference type="ARBA" id="ARBA00023262"/>
    </source>
</evidence>
<evidence type="ECO:0000256" key="13">
    <source>
        <dbReference type="ARBA" id="ARBA00023223"/>
    </source>
</evidence>
<dbReference type="Gene3D" id="2.30.38.10">
    <property type="entry name" value="Luciferase, Domain 3"/>
    <property type="match status" value="1"/>
</dbReference>
<dbReference type="InterPro" id="IPR000873">
    <property type="entry name" value="AMP-dep_synth/lig_dom"/>
</dbReference>
<evidence type="ECO:0000259" key="18">
    <source>
        <dbReference type="Pfam" id="PF13193"/>
    </source>
</evidence>
<evidence type="ECO:0000256" key="2">
    <source>
        <dbReference type="ARBA" id="ARBA00004275"/>
    </source>
</evidence>
<organism evidence="19 20">
    <name type="scientific">Psylliodes chrysocephalus</name>
    <dbReference type="NCBI Taxonomy" id="3402493"/>
    <lineage>
        <taxon>Eukaryota</taxon>
        <taxon>Metazoa</taxon>
        <taxon>Ecdysozoa</taxon>
        <taxon>Arthropoda</taxon>
        <taxon>Hexapoda</taxon>
        <taxon>Insecta</taxon>
        <taxon>Pterygota</taxon>
        <taxon>Neoptera</taxon>
        <taxon>Endopterygota</taxon>
        <taxon>Coleoptera</taxon>
        <taxon>Polyphaga</taxon>
        <taxon>Cucujiformia</taxon>
        <taxon>Chrysomeloidea</taxon>
        <taxon>Chrysomelidae</taxon>
        <taxon>Galerucinae</taxon>
        <taxon>Alticini</taxon>
        <taxon>Psylliodes</taxon>
    </lineage>
</organism>
<evidence type="ECO:0000256" key="9">
    <source>
        <dbReference type="ARBA" id="ARBA00022842"/>
    </source>
</evidence>
<evidence type="ECO:0000256" key="11">
    <source>
        <dbReference type="ARBA" id="ARBA00023033"/>
    </source>
</evidence>
<comment type="subcellular location">
    <subcellularLocation>
        <location evidence="2">Peroxisome</location>
    </subcellularLocation>
</comment>
<evidence type="ECO:0000256" key="5">
    <source>
        <dbReference type="ARBA" id="ARBA00019043"/>
    </source>
</evidence>
<feature type="domain" description="AMP-dependent synthetase/ligase" evidence="17">
    <location>
        <begin position="33"/>
        <end position="399"/>
    </location>
</feature>
<comment type="cofactor">
    <cofactor evidence="1">
        <name>Mg(2+)</name>
        <dbReference type="ChEBI" id="CHEBI:18420"/>
    </cofactor>
</comment>
<keyword evidence="13" id="KW-0455">Luminescence</keyword>
<name>A0A9P0D2T8_9CUCU</name>
<comment type="catalytic activity">
    <reaction evidence="15">
        <text>firefly D-luciferin + ATP + O2 = firefly oxyluciferin + hnu + AMP + CO2 + diphosphate</text>
        <dbReference type="Rhea" id="RHEA:10732"/>
        <dbReference type="ChEBI" id="CHEBI:15379"/>
        <dbReference type="ChEBI" id="CHEBI:16526"/>
        <dbReference type="ChEBI" id="CHEBI:16792"/>
        <dbReference type="ChEBI" id="CHEBI:30212"/>
        <dbReference type="ChEBI" id="CHEBI:30616"/>
        <dbReference type="ChEBI" id="CHEBI:33019"/>
        <dbReference type="ChEBI" id="CHEBI:58038"/>
        <dbReference type="ChEBI" id="CHEBI:456215"/>
        <dbReference type="EC" id="1.13.12.7"/>
    </reaction>
</comment>
<dbReference type="GO" id="GO:0046872">
    <property type="term" value="F:metal ion binding"/>
    <property type="evidence" value="ECO:0007669"/>
    <property type="project" value="UniProtKB-KW"/>
</dbReference>
<dbReference type="GO" id="GO:0016405">
    <property type="term" value="F:CoA-ligase activity"/>
    <property type="evidence" value="ECO:0007669"/>
    <property type="project" value="TreeGrafter"/>
</dbReference>
<keyword evidence="16" id="KW-0812">Transmembrane</keyword>
<feature type="transmembrane region" description="Helical" evidence="16">
    <location>
        <begin position="233"/>
        <end position="254"/>
    </location>
</feature>
<keyword evidence="7" id="KW-0547">Nucleotide-binding</keyword>
<reference evidence="19" key="1">
    <citation type="submission" date="2022-01" db="EMBL/GenBank/DDBJ databases">
        <authorList>
            <person name="King R."/>
        </authorList>
    </citation>
    <scope>NUCLEOTIDE SEQUENCE</scope>
</reference>
<gene>
    <name evidence="19" type="ORF">PSYICH_LOCUS13483</name>
</gene>